<proteinExistence type="predicted"/>
<sequence>MQYNPLLHKLDDKKGDIMISKRQLTGDIENNSIMSYPLSSGKDGIKIQPDKMEPEILYHCIYQNKIMLVYKDHNEILNCYEIDDDEIVSRVKTSNNEYIEKILEEYIEKENLKKK</sequence>
<name>B3T2P6_9ARCH</name>
<gene>
    <name evidence="1" type="ORF">ALOHA_HF4000ANIW93E5ctg6g23</name>
</gene>
<accession>B3T2P6</accession>
<reference evidence="1" key="1">
    <citation type="journal article" date="2008" name="ISME J.">
        <title>Genomic patterns of recombination, clonal divergence and environment in marine microbial populations.</title>
        <authorList>
            <person name="Konstantinidis K.T."/>
            <person name="Delong E.F."/>
        </authorList>
    </citation>
    <scope>NUCLEOTIDE SEQUENCE</scope>
</reference>
<protein>
    <submittedName>
        <fullName evidence="1">Uncharacterized protein</fullName>
    </submittedName>
</protein>
<dbReference type="EMBL" id="EU016586">
    <property type="protein sequence ID" value="ABZ06854.1"/>
    <property type="molecule type" value="Genomic_DNA"/>
</dbReference>
<evidence type="ECO:0000313" key="1">
    <source>
        <dbReference type="EMBL" id="ABZ06854.1"/>
    </source>
</evidence>
<dbReference type="AlphaFoldDB" id="B3T2P6"/>
<organism evidence="1">
    <name type="scientific">uncultured marine crenarchaeote HF4000_ANIW93E5</name>
    <dbReference type="NCBI Taxonomy" id="455563"/>
    <lineage>
        <taxon>Archaea</taxon>
        <taxon>Nitrososphaerota</taxon>
        <taxon>Nitrososphaeria</taxon>
        <taxon>Nitrosopumilales</taxon>
        <taxon>environmental samples</taxon>
    </lineage>
</organism>